<gene>
    <name evidence="2" type="primary">LOC109131255</name>
</gene>
<dbReference type="RefSeq" id="XP_019097504.1">
    <property type="nucleotide sequence ID" value="XM_019241959.1"/>
</dbReference>
<protein>
    <submittedName>
        <fullName evidence="2">BZIP transcription factor 53-like</fullName>
    </submittedName>
</protein>
<evidence type="ECO:0000313" key="2">
    <source>
        <dbReference type="RefSeq" id="XP_019097504.1"/>
    </source>
</evidence>
<organism evidence="1 2">
    <name type="scientific">Camelina sativa</name>
    <name type="common">False flax</name>
    <name type="synonym">Myagrum sativum</name>
    <dbReference type="NCBI Taxonomy" id="90675"/>
    <lineage>
        <taxon>Eukaryota</taxon>
        <taxon>Viridiplantae</taxon>
        <taxon>Streptophyta</taxon>
        <taxon>Embryophyta</taxon>
        <taxon>Tracheophyta</taxon>
        <taxon>Spermatophyta</taxon>
        <taxon>Magnoliopsida</taxon>
        <taxon>eudicotyledons</taxon>
        <taxon>Gunneridae</taxon>
        <taxon>Pentapetalae</taxon>
        <taxon>rosids</taxon>
        <taxon>malvids</taxon>
        <taxon>Brassicales</taxon>
        <taxon>Brassicaceae</taxon>
        <taxon>Camelineae</taxon>
        <taxon>Camelina</taxon>
    </lineage>
</organism>
<accession>A0ABM1RER6</accession>
<sequence>MGLTSAWDLLRLVERVGRRESVVLVQENSKIANQIAVVSMRYMDIESENSVIRAQLIGELSERLQSLNSIIETVEGVVGKVPEIPEYLMNPWQIMSTSSQPITASADMFYYP</sequence>
<reference evidence="1" key="1">
    <citation type="journal article" date="2014" name="Nat. Commun.">
        <title>The emerging biofuel crop Camelina sativa retains a highly undifferentiated hexaploid genome structure.</title>
        <authorList>
            <person name="Kagale S."/>
            <person name="Koh C."/>
            <person name="Nixon J."/>
            <person name="Bollina V."/>
            <person name="Clarke W.E."/>
            <person name="Tuteja R."/>
            <person name="Spillane C."/>
            <person name="Robinson S.J."/>
            <person name="Links M.G."/>
            <person name="Clarke C."/>
            <person name="Higgins E.E."/>
            <person name="Huebert T."/>
            <person name="Sharpe A.G."/>
            <person name="Parkin I.A."/>
        </authorList>
    </citation>
    <scope>NUCLEOTIDE SEQUENCE [LARGE SCALE GENOMIC DNA]</scope>
    <source>
        <strain evidence="1">cv. DH55</strain>
    </source>
</reference>
<dbReference type="Proteomes" id="UP000694864">
    <property type="component" value="Chromosome 20"/>
</dbReference>
<proteinExistence type="predicted"/>
<dbReference type="GeneID" id="109131255"/>
<name>A0ABM1RER6_CAMSA</name>
<reference evidence="2" key="2">
    <citation type="submission" date="2025-08" db="UniProtKB">
        <authorList>
            <consortium name="RefSeq"/>
        </authorList>
    </citation>
    <scope>IDENTIFICATION</scope>
    <source>
        <tissue evidence="2">Leaf</tissue>
    </source>
</reference>
<keyword evidence="1" id="KW-1185">Reference proteome</keyword>
<evidence type="ECO:0000313" key="1">
    <source>
        <dbReference type="Proteomes" id="UP000694864"/>
    </source>
</evidence>